<keyword evidence="2" id="KW-1185">Reference proteome</keyword>
<dbReference type="Proteomes" id="UP000029121">
    <property type="component" value="Unassembled WGS sequence"/>
</dbReference>
<accession>R0HZD6</accession>
<organism evidence="1 2">
    <name type="scientific">Capsella rubella</name>
    <dbReference type="NCBI Taxonomy" id="81985"/>
    <lineage>
        <taxon>Eukaryota</taxon>
        <taxon>Viridiplantae</taxon>
        <taxon>Streptophyta</taxon>
        <taxon>Embryophyta</taxon>
        <taxon>Tracheophyta</taxon>
        <taxon>Spermatophyta</taxon>
        <taxon>Magnoliopsida</taxon>
        <taxon>eudicotyledons</taxon>
        <taxon>Gunneridae</taxon>
        <taxon>Pentapetalae</taxon>
        <taxon>rosids</taxon>
        <taxon>malvids</taxon>
        <taxon>Brassicales</taxon>
        <taxon>Brassicaceae</taxon>
        <taxon>Camelineae</taxon>
        <taxon>Capsella</taxon>
    </lineage>
</organism>
<sequence length="78" mass="9156">MGFIGGRRIQLNKEELLFLSSSFLEKFLKVNSNSNSITMSEFHIPLFNYAKKRYKRKVCNILILKSDSKFCLSWLDSM</sequence>
<evidence type="ECO:0000313" key="2">
    <source>
        <dbReference type="Proteomes" id="UP000029121"/>
    </source>
</evidence>
<dbReference type="EMBL" id="KB870808">
    <property type="protein sequence ID" value="EOA29433.1"/>
    <property type="molecule type" value="Genomic_DNA"/>
</dbReference>
<proteinExistence type="predicted"/>
<dbReference type="AlphaFoldDB" id="R0HZD6"/>
<evidence type="ECO:0000313" key="1">
    <source>
        <dbReference type="EMBL" id="EOA29433.1"/>
    </source>
</evidence>
<gene>
    <name evidence="1" type="ORF">CARUB_v10025728mg</name>
</gene>
<protein>
    <submittedName>
        <fullName evidence="1">Uncharacterized protein</fullName>
    </submittedName>
</protein>
<reference evidence="2" key="1">
    <citation type="journal article" date="2013" name="Nat. Genet.">
        <title>The Capsella rubella genome and the genomic consequences of rapid mating system evolution.</title>
        <authorList>
            <person name="Slotte T."/>
            <person name="Hazzouri K.M."/>
            <person name="Agren J.A."/>
            <person name="Koenig D."/>
            <person name="Maumus F."/>
            <person name="Guo Y.L."/>
            <person name="Steige K."/>
            <person name="Platts A.E."/>
            <person name="Escobar J.S."/>
            <person name="Newman L.K."/>
            <person name="Wang W."/>
            <person name="Mandakova T."/>
            <person name="Vello E."/>
            <person name="Smith L.M."/>
            <person name="Henz S.R."/>
            <person name="Steffen J."/>
            <person name="Takuno S."/>
            <person name="Brandvain Y."/>
            <person name="Coop G."/>
            <person name="Andolfatto P."/>
            <person name="Hu T.T."/>
            <person name="Blanchette M."/>
            <person name="Clark R.M."/>
            <person name="Quesneville H."/>
            <person name="Nordborg M."/>
            <person name="Gaut B.S."/>
            <person name="Lysak M.A."/>
            <person name="Jenkins J."/>
            <person name="Grimwood J."/>
            <person name="Chapman J."/>
            <person name="Prochnik S."/>
            <person name="Shu S."/>
            <person name="Rokhsar D."/>
            <person name="Schmutz J."/>
            <person name="Weigel D."/>
            <person name="Wright S.I."/>
        </authorList>
    </citation>
    <scope>NUCLEOTIDE SEQUENCE [LARGE SCALE GENOMIC DNA]</scope>
    <source>
        <strain evidence="2">cv. Monte Gargano</strain>
    </source>
</reference>
<name>R0HZD6_9BRAS</name>